<evidence type="ECO:0000313" key="2">
    <source>
        <dbReference type="Proteomes" id="UP001165679"/>
    </source>
</evidence>
<accession>A0AA41YS73</accession>
<organism evidence="1 2">
    <name type="scientific">Limobrevibacterium gyesilva</name>
    <dbReference type="NCBI Taxonomy" id="2991712"/>
    <lineage>
        <taxon>Bacteria</taxon>
        <taxon>Pseudomonadati</taxon>
        <taxon>Pseudomonadota</taxon>
        <taxon>Alphaproteobacteria</taxon>
        <taxon>Acetobacterales</taxon>
        <taxon>Acetobacteraceae</taxon>
        <taxon>Limobrevibacterium</taxon>
    </lineage>
</organism>
<gene>
    <name evidence="1" type="ORF">OL599_25390</name>
</gene>
<protein>
    <submittedName>
        <fullName evidence="1">Uncharacterized protein</fullName>
    </submittedName>
</protein>
<dbReference type="RefSeq" id="WP_264716867.1">
    <property type="nucleotide sequence ID" value="NZ_JAPDNT010000060.1"/>
</dbReference>
<dbReference type="AlphaFoldDB" id="A0AA41YS73"/>
<reference evidence="1" key="1">
    <citation type="submission" date="2022-09" db="EMBL/GenBank/DDBJ databases">
        <title>Rhodovastum sp. nov. RN2-1 isolated from soil in Seongnam, South Korea.</title>
        <authorList>
            <person name="Le N.T."/>
        </authorList>
    </citation>
    <scope>NUCLEOTIDE SEQUENCE</scope>
    <source>
        <strain evidence="1">RN2-1</strain>
    </source>
</reference>
<keyword evidence="2" id="KW-1185">Reference proteome</keyword>
<reference evidence="1" key="2">
    <citation type="submission" date="2022-10" db="EMBL/GenBank/DDBJ databases">
        <authorList>
            <person name="Trinh H.N."/>
        </authorList>
    </citation>
    <scope>NUCLEOTIDE SEQUENCE</scope>
    <source>
        <strain evidence="1">RN2-1</strain>
    </source>
</reference>
<evidence type="ECO:0000313" key="1">
    <source>
        <dbReference type="EMBL" id="MCW3477885.1"/>
    </source>
</evidence>
<dbReference type="EMBL" id="JAPDNT010000060">
    <property type="protein sequence ID" value="MCW3477885.1"/>
    <property type="molecule type" value="Genomic_DNA"/>
</dbReference>
<comment type="caution">
    <text evidence="1">The sequence shown here is derived from an EMBL/GenBank/DDBJ whole genome shotgun (WGS) entry which is preliminary data.</text>
</comment>
<dbReference type="Proteomes" id="UP001165679">
    <property type="component" value="Unassembled WGS sequence"/>
</dbReference>
<sequence>MDSAVSSADMADWERLFVGSIEPPGAGLRAGGDGFVQRFSDEVQRHVIVGGVSRFSRLAPRNRTRNASQCGG</sequence>
<name>A0AA41YS73_9PROT</name>
<proteinExistence type="predicted"/>